<organism evidence="1 2">
    <name type="scientific">Granulicella pectinivorans</name>
    <dbReference type="NCBI Taxonomy" id="474950"/>
    <lineage>
        <taxon>Bacteria</taxon>
        <taxon>Pseudomonadati</taxon>
        <taxon>Acidobacteriota</taxon>
        <taxon>Terriglobia</taxon>
        <taxon>Terriglobales</taxon>
        <taxon>Acidobacteriaceae</taxon>
        <taxon>Granulicella</taxon>
    </lineage>
</organism>
<dbReference type="Proteomes" id="UP000199024">
    <property type="component" value="Unassembled WGS sequence"/>
</dbReference>
<dbReference type="STRING" id="474950.SAMN05421771_2365"/>
<evidence type="ECO:0000313" key="1">
    <source>
        <dbReference type="EMBL" id="SFS13667.1"/>
    </source>
</evidence>
<reference evidence="1 2" key="1">
    <citation type="submission" date="2016-10" db="EMBL/GenBank/DDBJ databases">
        <authorList>
            <person name="de Groot N.N."/>
        </authorList>
    </citation>
    <scope>NUCLEOTIDE SEQUENCE [LARGE SCALE GENOMIC DNA]</scope>
    <source>
        <strain evidence="1 2">DSM 21001</strain>
    </source>
</reference>
<dbReference type="AlphaFoldDB" id="A0A1I6MDJ7"/>
<gene>
    <name evidence="1" type="ORF">SAMN05421771_2365</name>
</gene>
<proteinExistence type="predicted"/>
<dbReference type="EMBL" id="FOZL01000001">
    <property type="protein sequence ID" value="SFS13667.1"/>
    <property type="molecule type" value="Genomic_DNA"/>
</dbReference>
<name>A0A1I6MDJ7_9BACT</name>
<sequence length="386" mass="42475">MQPADLTPKSFAAYPPAGAALCRAKLTLLQTLPLVLLPILLRDLIVLDWKLPAERRAVETQLTYLESAHAPFRTFTPPPDLTHMDWVNNPGGFIERLTAWLWSTHQMDSFRTQAEIYNTAVTTAFPDPPPTLPRLGIVILATGPAFTYPLFRKLKPHGLTFTHIQPAEGLSTILAEASRRATSQDPFRHWYIDGAPTHPTPHLTPVSYANLERPRATLLQRIQTSIATGSMGPEELRTLLARLKPSDIGLDDTPLSHFQMSLLTEGAGTQIFATTFVQWAARECVRRAQPETLVVRYTPRQQAQTMNAMLTGAAPSGIDPQGSLIDADMGAFYTWLSLRRLSGADNLRFLVWHEDHAQALAIGPGLPSGTSSDSPLTLKALLGLVT</sequence>
<accession>A0A1I6MDJ7</accession>
<keyword evidence="2" id="KW-1185">Reference proteome</keyword>
<evidence type="ECO:0000313" key="2">
    <source>
        <dbReference type="Proteomes" id="UP000199024"/>
    </source>
</evidence>
<dbReference type="RefSeq" id="WP_089839315.1">
    <property type="nucleotide sequence ID" value="NZ_FOZL01000001.1"/>
</dbReference>
<protein>
    <submittedName>
        <fullName evidence="1">Uncharacterized protein</fullName>
    </submittedName>
</protein>
<dbReference type="OrthoDB" id="111758at2"/>